<comment type="catalytic activity">
    <reaction evidence="13">
        <text>Preferential cleavage: (Ac)2-L-Lys-D-Ala-|-D-Ala. Also transpeptidation of peptidyl-alanyl moieties that are N-acyl substituents of D-alanine.</text>
        <dbReference type="EC" id="3.4.16.4"/>
    </reaction>
</comment>
<dbReference type="PANTHER" id="PTHR32282">
    <property type="entry name" value="BINDING PROTEIN TRANSPEPTIDASE, PUTATIVE-RELATED"/>
    <property type="match status" value="1"/>
</dbReference>
<keyword evidence="9" id="KW-0133">Cell shape</keyword>
<keyword evidence="6" id="KW-0328">Glycosyltransferase</keyword>
<dbReference type="GO" id="GO:0009002">
    <property type="term" value="F:serine-type D-Ala-D-Ala carboxypeptidase activity"/>
    <property type="evidence" value="ECO:0007669"/>
    <property type="project" value="UniProtKB-EC"/>
</dbReference>
<evidence type="ECO:0000259" key="17">
    <source>
        <dbReference type="Pfam" id="PF00905"/>
    </source>
</evidence>
<protein>
    <submittedName>
        <fullName evidence="19">Penicillin-binding protein 1A</fullName>
    </submittedName>
</protein>
<evidence type="ECO:0000259" key="18">
    <source>
        <dbReference type="Pfam" id="PF00912"/>
    </source>
</evidence>
<dbReference type="Gene3D" id="3.40.710.10">
    <property type="entry name" value="DD-peptidase/beta-lactamase superfamily"/>
    <property type="match status" value="1"/>
</dbReference>
<comment type="similarity">
    <text evidence="3">In the N-terminal section; belongs to the glycosyltransferase 51 family.</text>
</comment>
<dbReference type="GO" id="GO:0008360">
    <property type="term" value="P:regulation of cell shape"/>
    <property type="evidence" value="ECO:0007669"/>
    <property type="project" value="UniProtKB-KW"/>
</dbReference>
<feature type="region of interest" description="Disordered" evidence="15">
    <location>
        <begin position="647"/>
        <end position="666"/>
    </location>
</feature>
<dbReference type="InterPro" id="IPR036950">
    <property type="entry name" value="PBP_transglycosylase"/>
</dbReference>
<dbReference type="Proteomes" id="UP000282211">
    <property type="component" value="Unassembled WGS sequence"/>
</dbReference>
<evidence type="ECO:0000256" key="7">
    <source>
        <dbReference type="ARBA" id="ARBA00022679"/>
    </source>
</evidence>
<keyword evidence="16" id="KW-0472">Membrane</keyword>
<keyword evidence="12" id="KW-0961">Cell wall biogenesis/degradation</keyword>
<evidence type="ECO:0000313" key="20">
    <source>
        <dbReference type="Proteomes" id="UP000282211"/>
    </source>
</evidence>
<dbReference type="InParanoid" id="A0A420WKN7"/>
<dbReference type="UniPathway" id="UPA00219"/>
<keyword evidence="16" id="KW-1133">Transmembrane helix</keyword>
<dbReference type="GO" id="GO:0030288">
    <property type="term" value="C:outer membrane-bounded periplasmic space"/>
    <property type="evidence" value="ECO:0007669"/>
    <property type="project" value="TreeGrafter"/>
</dbReference>
<evidence type="ECO:0000256" key="13">
    <source>
        <dbReference type="ARBA" id="ARBA00034000"/>
    </source>
</evidence>
<dbReference type="FunFam" id="1.10.3810.10:FF:000001">
    <property type="entry name" value="Penicillin-binding protein 1A"/>
    <property type="match status" value="1"/>
</dbReference>
<keyword evidence="4" id="KW-0121">Carboxypeptidase</keyword>
<dbReference type="InterPro" id="IPR050396">
    <property type="entry name" value="Glycosyltr_51/Transpeptidase"/>
</dbReference>
<dbReference type="EMBL" id="RBII01000001">
    <property type="protein sequence ID" value="RKQ71564.1"/>
    <property type="molecule type" value="Genomic_DNA"/>
</dbReference>
<dbReference type="GO" id="GO:0008658">
    <property type="term" value="F:penicillin binding"/>
    <property type="evidence" value="ECO:0007669"/>
    <property type="project" value="InterPro"/>
</dbReference>
<dbReference type="Pfam" id="PF00912">
    <property type="entry name" value="Transgly"/>
    <property type="match status" value="1"/>
</dbReference>
<evidence type="ECO:0000256" key="9">
    <source>
        <dbReference type="ARBA" id="ARBA00022960"/>
    </source>
</evidence>
<dbReference type="InterPro" id="IPR001264">
    <property type="entry name" value="Glyco_trans_51"/>
</dbReference>
<evidence type="ECO:0000256" key="2">
    <source>
        <dbReference type="ARBA" id="ARBA00007090"/>
    </source>
</evidence>
<dbReference type="SUPFAM" id="SSF56601">
    <property type="entry name" value="beta-lactamase/transpeptidase-like"/>
    <property type="match status" value="1"/>
</dbReference>
<feature type="domain" description="Penicillin-binding protein transpeptidase" evidence="17">
    <location>
        <begin position="343"/>
        <end position="580"/>
    </location>
</feature>
<keyword evidence="10" id="KW-0573">Peptidoglycan synthesis</keyword>
<keyword evidence="5" id="KW-0645">Protease</keyword>
<comment type="catalytic activity">
    <reaction evidence="14">
        <text>[GlcNAc-(1-&gt;4)-Mur2Ac(oyl-L-Ala-gamma-D-Glu-L-Lys-D-Ala-D-Ala)](n)-di-trans,octa-cis-undecaprenyl diphosphate + beta-D-GlcNAc-(1-&gt;4)-Mur2Ac(oyl-L-Ala-gamma-D-Glu-L-Lys-D-Ala-D-Ala)-di-trans,octa-cis-undecaprenyl diphosphate = [GlcNAc-(1-&gt;4)-Mur2Ac(oyl-L-Ala-gamma-D-Glu-L-Lys-D-Ala-D-Ala)](n+1)-di-trans,octa-cis-undecaprenyl diphosphate + di-trans,octa-cis-undecaprenyl diphosphate + H(+)</text>
        <dbReference type="Rhea" id="RHEA:23708"/>
        <dbReference type="Rhea" id="RHEA-COMP:9602"/>
        <dbReference type="Rhea" id="RHEA-COMP:9603"/>
        <dbReference type="ChEBI" id="CHEBI:15378"/>
        <dbReference type="ChEBI" id="CHEBI:58405"/>
        <dbReference type="ChEBI" id="CHEBI:60033"/>
        <dbReference type="ChEBI" id="CHEBI:78435"/>
        <dbReference type="EC" id="2.4.99.28"/>
    </reaction>
</comment>
<evidence type="ECO:0000256" key="10">
    <source>
        <dbReference type="ARBA" id="ARBA00022984"/>
    </source>
</evidence>
<keyword evidence="20" id="KW-1185">Reference proteome</keyword>
<keyword evidence="16" id="KW-0812">Transmembrane</keyword>
<evidence type="ECO:0000256" key="11">
    <source>
        <dbReference type="ARBA" id="ARBA00023268"/>
    </source>
</evidence>
<evidence type="ECO:0000256" key="16">
    <source>
        <dbReference type="SAM" id="Phobius"/>
    </source>
</evidence>
<evidence type="ECO:0000256" key="5">
    <source>
        <dbReference type="ARBA" id="ARBA00022670"/>
    </source>
</evidence>
<accession>A0A420WKN7</accession>
<dbReference type="NCBIfam" id="TIGR02074">
    <property type="entry name" value="PBP_1a_fam"/>
    <property type="match status" value="1"/>
</dbReference>
<evidence type="ECO:0000256" key="15">
    <source>
        <dbReference type="SAM" id="MobiDB-lite"/>
    </source>
</evidence>
<dbReference type="GO" id="GO:0071555">
    <property type="term" value="P:cell wall organization"/>
    <property type="evidence" value="ECO:0007669"/>
    <property type="project" value="UniProtKB-KW"/>
</dbReference>
<dbReference type="OrthoDB" id="9766909at2"/>
<evidence type="ECO:0000256" key="12">
    <source>
        <dbReference type="ARBA" id="ARBA00023316"/>
    </source>
</evidence>
<evidence type="ECO:0000256" key="14">
    <source>
        <dbReference type="ARBA" id="ARBA00049902"/>
    </source>
</evidence>
<evidence type="ECO:0000256" key="3">
    <source>
        <dbReference type="ARBA" id="ARBA00007739"/>
    </source>
</evidence>
<dbReference type="AlphaFoldDB" id="A0A420WKN7"/>
<proteinExistence type="inferred from homology"/>
<dbReference type="PANTHER" id="PTHR32282:SF33">
    <property type="entry name" value="PEPTIDOGLYCAN GLYCOSYLTRANSFERASE"/>
    <property type="match status" value="1"/>
</dbReference>
<sequence length="666" mass="74302">MEIMPTYRADIDVANDNDHRRKRAIWISILAVFSVLLALGYFQARYYLLDGLPSLPDKATMWEMNLKPNITILDKDGRVIGHRGPYIGEPLKLDQMPNHIAEAFLAIEDERFYNHAGIDNKAIMRALLNNTATGEKSQGASTLTQQLVKNMVLSPEKTYRRKVQEMLLARDMEARLSKPEILELYLNRINLGLQVYGVEAASQKYFGHSARQLSISQAALLAALPKAPSRYDPTRNLKGALERSYLVLNRMTQLGYITPEEEIAARNSPPEIIEDSNPLLEEGNIGYAFDYITERAAELVGSKSRDLIIRTTIDTERQLIAHQAVHKVLEEHAESKDVSEAALVSIDNNDGAIRVMIGGRDYKTSKFNRASQAQRQPGSSFKSFVYAAAIEDGFTPGTIRIDQPTEIAGWEPENYTRRYRGPMTLREALKLSINTIAAQIGAEIGPSRVVEIGKRFGIRTPLKAEYSIALGASEVNLLELTTAYSVFANEGLLNNSYLISEITNTAKRQLYKRRIRQPNRAYPVPYARQMTSVLRDVIDTGTGYGAKLKSHEAAGKTGTSQDHRDAWFIGFTSQYTTGVWMGNDDNSAMKKVTGGLLPADIWKDYMEEAHKGLKARPLKAPNITITNEETRKQMAFYQSLASAFQTERDMASGARTPPSGPSTAGR</sequence>
<name>A0A420WKN7_9PROT</name>
<keyword evidence="11" id="KW-0511">Multifunctional enzyme</keyword>
<comment type="pathway">
    <text evidence="1">Cell wall biogenesis; peptidoglycan biosynthesis.</text>
</comment>
<dbReference type="InterPro" id="IPR012338">
    <property type="entry name" value="Beta-lactam/transpept-like"/>
</dbReference>
<dbReference type="GO" id="GO:0009252">
    <property type="term" value="P:peptidoglycan biosynthetic process"/>
    <property type="evidence" value="ECO:0007669"/>
    <property type="project" value="UniProtKB-UniPathway"/>
</dbReference>
<comment type="similarity">
    <text evidence="2">In the C-terminal section; belongs to the transpeptidase family.</text>
</comment>
<feature type="domain" description="Glycosyl transferase family 51" evidence="18">
    <location>
        <begin position="89"/>
        <end position="251"/>
    </location>
</feature>
<keyword evidence="8" id="KW-0378">Hydrolase</keyword>
<evidence type="ECO:0000256" key="4">
    <source>
        <dbReference type="ARBA" id="ARBA00022645"/>
    </source>
</evidence>
<keyword evidence="7" id="KW-0808">Transferase</keyword>
<reference evidence="19 20" key="1">
    <citation type="submission" date="2018-10" db="EMBL/GenBank/DDBJ databases">
        <title>Genomic Encyclopedia of Type Strains, Phase IV (KMG-IV): sequencing the most valuable type-strain genomes for metagenomic binning, comparative biology and taxonomic classification.</title>
        <authorList>
            <person name="Goeker M."/>
        </authorList>
    </citation>
    <scope>NUCLEOTIDE SEQUENCE [LARGE SCALE GENOMIC DNA]</scope>
    <source>
        <strain evidence="19 20">DSM 22008</strain>
    </source>
</reference>
<evidence type="ECO:0000256" key="1">
    <source>
        <dbReference type="ARBA" id="ARBA00004752"/>
    </source>
</evidence>
<gene>
    <name evidence="19" type="ORF">DES40_0889</name>
</gene>
<dbReference type="InterPro" id="IPR023346">
    <property type="entry name" value="Lysozyme-like_dom_sf"/>
</dbReference>
<dbReference type="GO" id="GO:0008955">
    <property type="term" value="F:peptidoglycan glycosyltransferase activity"/>
    <property type="evidence" value="ECO:0007669"/>
    <property type="project" value="UniProtKB-EC"/>
</dbReference>
<organism evidence="19 20">
    <name type="scientific">Litorimonas taeanensis</name>
    <dbReference type="NCBI Taxonomy" id="568099"/>
    <lineage>
        <taxon>Bacteria</taxon>
        <taxon>Pseudomonadati</taxon>
        <taxon>Pseudomonadota</taxon>
        <taxon>Alphaproteobacteria</taxon>
        <taxon>Maricaulales</taxon>
        <taxon>Robiginitomaculaceae</taxon>
    </lineage>
</organism>
<feature type="transmembrane region" description="Helical" evidence="16">
    <location>
        <begin position="24"/>
        <end position="42"/>
    </location>
</feature>
<comment type="caution">
    <text evidence="19">The sequence shown here is derived from an EMBL/GenBank/DDBJ whole genome shotgun (WGS) entry which is preliminary data.</text>
</comment>
<dbReference type="InterPro" id="IPR001460">
    <property type="entry name" value="PCN-bd_Tpept"/>
</dbReference>
<evidence type="ECO:0000256" key="8">
    <source>
        <dbReference type="ARBA" id="ARBA00022801"/>
    </source>
</evidence>
<evidence type="ECO:0000256" key="6">
    <source>
        <dbReference type="ARBA" id="ARBA00022676"/>
    </source>
</evidence>
<dbReference type="Pfam" id="PF00905">
    <property type="entry name" value="Transpeptidase"/>
    <property type="match status" value="1"/>
</dbReference>
<dbReference type="Gene3D" id="1.10.3810.10">
    <property type="entry name" value="Biosynthetic peptidoglycan transglycosylase-like"/>
    <property type="match status" value="1"/>
</dbReference>
<dbReference type="SUPFAM" id="SSF53955">
    <property type="entry name" value="Lysozyme-like"/>
    <property type="match status" value="1"/>
</dbReference>
<dbReference type="RefSeq" id="WP_121099331.1">
    <property type="nucleotide sequence ID" value="NZ_RBII01000001.1"/>
</dbReference>
<dbReference type="GO" id="GO:0006508">
    <property type="term" value="P:proteolysis"/>
    <property type="evidence" value="ECO:0007669"/>
    <property type="project" value="UniProtKB-KW"/>
</dbReference>
<evidence type="ECO:0000313" key="19">
    <source>
        <dbReference type="EMBL" id="RKQ71564.1"/>
    </source>
</evidence>